<dbReference type="OrthoDB" id="7870314at2"/>
<reference evidence="1 2" key="1">
    <citation type="journal article" date="2019" name="Microorganisms">
        <title>Genome Insights into the Novel Species Microvirga brassicacearum, a Rapeseed Endophyte with Biotechnological Potential.</title>
        <authorList>
            <person name="Jimenez-Gomez A."/>
            <person name="Saati-Santamaria Z."/>
            <person name="Igual J.M."/>
            <person name="Rivas R."/>
            <person name="Mateos P.F."/>
            <person name="Garcia-Fraile P."/>
        </authorList>
    </citation>
    <scope>NUCLEOTIDE SEQUENCE [LARGE SCALE GENOMIC DNA]</scope>
    <source>
        <strain evidence="1 2">CDVBN77</strain>
    </source>
</reference>
<evidence type="ECO:0000313" key="2">
    <source>
        <dbReference type="Proteomes" id="UP000325684"/>
    </source>
</evidence>
<sequence length="145" mass="16175">MTNKRIMSWSMAMRDLRNERTRRAGVREERLRATAGLRSSPALSSWRGRSGRRYIVGVHSLSAAELMEVTDAVILAVRRDAGGASSVVDMTTVGPRTGDEARTGWLAKVQHLGATEMHVHRLAYDDRERRAVITDLNQDDNRAAC</sequence>
<dbReference type="AlphaFoldDB" id="A0A5N3P6F0"/>
<keyword evidence="2" id="KW-1185">Reference proteome</keyword>
<proteinExistence type="predicted"/>
<dbReference type="Proteomes" id="UP000325684">
    <property type="component" value="Unassembled WGS sequence"/>
</dbReference>
<comment type="caution">
    <text evidence="1">The sequence shown here is derived from an EMBL/GenBank/DDBJ whole genome shotgun (WGS) entry which is preliminary data.</text>
</comment>
<dbReference type="EMBL" id="VCMV01000039">
    <property type="protein sequence ID" value="KAB0265231.1"/>
    <property type="molecule type" value="Genomic_DNA"/>
</dbReference>
<name>A0A5N3P6F0_9HYPH</name>
<organism evidence="1 2">
    <name type="scientific">Microvirga brassicacearum</name>
    <dbReference type="NCBI Taxonomy" id="2580413"/>
    <lineage>
        <taxon>Bacteria</taxon>
        <taxon>Pseudomonadati</taxon>
        <taxon>Pseudomonadota</taxon>
        <taxon>Alphaproteobacteria</taxon>
        <taxon>Hyphomicrobiales</taxon>
        <taxon>Methylobacteriaceae</taxon>
        <taxon>Microvirga</taxon>
    </lineage>
</organism>
<accession>A0A5N3P6F0</accession>
<protein>
    <submittedName>
        <fullName evidence="1">Uncharacterized protein</fullName>
    </submittedName>
</protein>
<gene>
    <name evidence="1" type="ORF">FEZ63_19530</name>
</gene>
<evidence type="ECO:0000313" key="1">
    <source>
        <dbReference type="EMBL" id="KAB0265231.1"/>
    </source>
</evidence>